<keyword evidence="3 7" id="KW-0479">Metal-binding</keyword>
<dbReference type="GO" id="GO:0004519">
    <property type="term" value="F:endonuclease activity"/>
    <property type="evidence" value="ECO:0007669"/>
    <property type="project" value="InterPro"/>
</dbReference>
<evidence type="ECO:0000259" key="9">
    <source>
        <dbReference type="Pfam" id="PF03372"/>
    </source>
</evidence>
<dbReference type="EC" id="3.1.11.2" evidence="10"/>
<dbReference type="SUPFAM" id="SSF56219">
    <property type="entry name" value="DNase I-like"/>
    <property type="match status" value="1"/>
</dbReference>
<dbReference type="STRING" id="290633.GOX1750"/>
<dbReference type="NCBIfam" id="TIGR00195">
    <property type="entry name" value="exoDNase_III"/>
    <property type="match status" value="1"/>
</dbReference>
<dbReference type="Gene3D" id="3.60.10.10">
    <property type="entry name" value="Endonuclease/exonuclease/phosphatase"/>
    <property type="match status" value="1"/>
</dbReference>
<sequence length="275" mass="30575">MRPHPVAAAPASRWPDPMSPTPFTFASWNINSIRARAHHVQDWLERHPECDLLCLQEIKCEDSQFPAVFAEAGLDVAISGQKAYNGVALIGRRPFTVTHHTLPAFDHPSARYIEAELDGITIGNLYLPNGNSGGEDGYATKLAFFDALAARARVLLDAEKPFAFIGDFNVCPTDEDLAPGALSTDDALVRPETRAAFRRLEWMGLTDALRALQPTGRHYTFWDYQAAAFQRNSGLRIDHALLSPRLTERLKSFVIDRDERAKEKASDHVPVLVTV</sequence>
<feature type="binding site" evidence="7">
    <location>
        <position position="167"/>
    </location>
    <ligand>
        <name>Mg(2+)</name>
        <dbReference type="ChEBI" id="CHEBI:18420"/>
        <label>1</label>
    </ligand>
</feature>
<dbReference type="EMBL" id="CP000009">
    <property type="protein sequence ID" value="AAW61489.1"/>
    <property type="molecule type" value="Genomic_DNA"/>
</dbReference>
<evidence type="ECO:0000256" key="7">
    <source>
        <dbReference type="PIRSR" id="PIRSR604808-2"/>
    </source>
</evidence>
<dbReference type="GO" id="GO:0008311">
    <property type="term" value="F:double-stranded DNA 3'-5' DNA exonuclease activity"/>
    <property type="evidence" value="ECO:0007669"/>
    <property type="project" value="UniProtKB-EC"/>
</dbReference>
<dbReference type="NCBIfam" id="TIGR00633">
    <property type="entry name" value="xth"/>
    <property type="match status" value="1"/>
</dbReference>
<comment type="cofactor">
    <cofactor evidence="7">
        <name>Mg(2+)</name>
        <dbReference type="ChEBI" id="CHEBI:18420"/>
    </cofactor>
    <cofactor evidence="7">
        <name>Mn(2+)</name>
        <dbReference type="ChEBI" id="CHEBI:29035"/>
    </cofactor>
    <text evidence="7">Probably binds two magnesium or manganese ions per subunit.</text>
</comment>
<comment type="cofactor">
    <cofactor evidence="1">
        <name>Mn(2+)</name>
        <dbReference type="ChEBI" id="CHEBI:29035"/>
    </cofactor>
</comment>
<dbReference type="HOGENOM" id="CLU_027539_0_1_5"/>
<dbReference type="PANTHER" id="PTHR43250:SF2">
    <property type="entry name" value="EXODEOXYRIBONUCLEASE III"/>
    <property type="match status" value="1"/>
</dbReference>
<feature type="site" description="Transition state stabilizer" evidence="8">
    <location>
        <position position="169"/>
    </location>
</feature>
<dbReference type="eggNOG" id="COG0708">
    <property type="taxonomic scope" value="Bacteria"/>
</dbReference>
<dbReference type="KEGG" id="gox:GOX1750"/>
<dbReference type="InterPro" id="IPR005135">
    <property type="entry name" value="Endo/exonuclease/phosphatase"/>
</dbReference>
<dbReference type="Pfam" id="PF03372">
    <property type="entry name" value="Exo_endo_phos"/>
    <property type="match status" value="1"/>
</dbReference>
<proteinExistence type="inferred from homology"/>
<dbReference type="InterPro" id="IPR036691">
    <property type="entry name" value="Endo/exonu/phosph_ase_sf"/>
</dbReference>
<dbReference type="GO" id="GO:0046872">
    <property type="term" value="F:metal ion binding"/>
    <property type="evidence" value="ECO:0007669"/>
    <property type="project" value="UniProtKB-KW"/>
</dbReference>
<dbReference type="PROSITE" id="PS00728">
    <property type="entry name" value="AP_NUCLEASE_F1_3"/>
    <property type="match status" value="1"/>
</dbReference>
<evidence type="ECO:0000256" key="4">
    <source>
        <dbReference type="ARBA" id="ARBA00022801"/>
    </source>
</evidence>
<comment type="similarity">
    <text evidence="2">Belongs to the DNA repair enzymes AP/ExoA family.</text>
</comment>
<feature type="active site" description="Proton donor/acceptor" evidence="6">
    <location>
        <position position="167"/>
    </location>
</feature>
<evidence type="ECO:0000256" key="3">
    <source>
        <dbReference type="ARBA" id="ARBA00022723"/>
    </source>
</evidence>
<dbReference type="AlphaFoldDB" id="Q5FQ57"/>
<accession>Q5FQ57</accession>
<dbReference type="Proteomes" id="UP000006375">
    <property type="component" value="Chromosome"/>
</dbReference>
<dbReference type="InterPro" id="IPR020848">
    <property type="entry name" value="AP_endonuclease_F1_CS"/>
</dbReference>
<protein>
    <submittedName>
        <fullName evidence="10">Exodeoxyribonuclease III</fullName>
        <ecNumber evidence="10">3.1.11.2</ecNumber>
    </submittedName>
</protein>
<evidence type="ECO:0000256" key="1">
    <source>
        <dbReference type="ARBA" id="ARBA00001936"/>
    </source>
</evidence>
<name>Q5FQ57_GLUOX</name>
<keyword evidence="7" id="KW-0464">Manganese</keyword>
<feature type="binding site" evidence="7">
    <location>
        <position position="268"/>
    </location>
    <ligand>
        <name>Mg(2+)</name>
        <dbReference type="ChEBI" id="CHEBI:18420"/>
        <label>1</label>
    </ligand>
</feature>
<keyword evidence="5 7" id="KW-0460">Magnesium</keyword>
<evidence type="ECO:0000313" key="11">
    <source>
        <dbReference type="Proteomes" id="UP000006375"/>
    </source>
</evidence>
<evidence type="ECO:0000313" key="10">
    <source>
        <dbReference type="EMBL" id="AAW61489.1"/>
    </source>
</evidence>
<evidence type="ECO:0000256" key="5">
    <source>
        <dbReference type="ARBA" id="ARBA00022842"/>
    </source>
</evidence>
<feature type="binding site" evidence="7">
    <location>
        <position position="169"/>
    </location>
    <ligand>
        <name>Mg(2+)</name>
        <dbReference type="ChEBI" id="CHEBI:18420"/>
        <label>1</label>
    </ligand>
</feature>
<keyword evidence="11" id="KW-1185">Reference proteome</keyword>
<dbReference type="InterPro" id="IPR037493">
    <property type="entry name" value="ExoIII-like"/>
</dbReference>
<feature type="active site" evidence="6">
    <location>
        <position position="126"/>
    </location>
</feature>
<feature type="binding site" evidence="7">
    <location>
        <position position="29"/>
    </location>
    <ligand>
        <name>Mg(2+)</name>
        <dbReference type="ChEBI" id="CHEBI:18420"/>
        <label>1</label>
    </ligand>
</feature>
<dbReference type="PROSITE" id="PS51435">
    <property type="entry name" value="AP_NUCLEASE_F1_4"/>
    <property type="match status" value="1"/>
</dbReference>
<feature type="binding site" evidence="7">
    <location>
        <position position="267"/>
    </location>
    <ligand>
        <name>Mg(2+)</name>
        <dbReference type="ChEBI" id="CHEBI:18420"/>
        <label>1</label>
    </ligand>
</feature>
<gene>
    <name evidence="10" type="ordered locus">GOX1750</name>
</gene>
<feature type="site" description="Interaction with DNA substrate" evidence="8">
    <location>
        <position position="268"/>
    </location>
</feature>
<dbReference type="PANTHER" id="PTHR43250">
    <property type="entry name" value="EXODEOXYRIBONUCLEASE III"/>
    <property type="match status" value="1"/>
</dbReference>
<feature type="domain" description="Endonuclease/exonuclease/phosphatase" evidence="9">
    <location>
        <begin position="26"/>
        <end position="268"/>
    </location>
</feature>
<reference evidence="10 11" key="1">
    <citation type="journal article" date="2005" name="Nat. Biotechnol.">
        <title>Complete genome sequence of the acetic acid bacterium Gluconobacter oxydans.</title>
        <authorList>
            <person name="Prust C."/>
            <person name="Hoffmeister M."/>
            <person name="Liesegang H."/>
            <person name="Wiezer A."/>
            <person name="Fricke W.F."/>
            <person name="Ehrenreich A."/>
            <person name="Gottschalk G."/>
            <person name="Deppenmeier U."/>
        </authorList>
    </citation>
    <scope>NUCLEOTIDE SEQUENCE [LARGE SCALE GENOMIC DNA]</scope>
    <source>
        <strain evidence="10 11">621H</strain>
    </source>
</reference>
<keyword evidence="4 10" id="KW-0378">Hydrolase</keyword>
<organism evidence="10 11">
    <name type="scientific">Gluconobacter oxydans (strain 621H)</name>
    <name type="common">Gluconobacter suboxydans</name>
    <dbReference type="NCBI Taxonomy" id="290633"/>
    <lineage>
        <taxon>Bacteria</taxon>
        <taxon>Pseudomonadati</taxon>
        <taxon>Pseudomonadota</taxon>
        <taxon>Alphaproteobacteria</taxon>
        <taxon>Acetobacterales</taxon>
        <taxon>Acetobacteraceae</taxon>
        <taxon>Gluconobacter</taxon>
    </lineage>
</organism>
<dbReference type="GO" id="GO:0006281">
    <property type="term" value="P:DNA repair"/>
    <property type="evidence" value="ECO:0007669"/>
    <property type="project" value="InterPro"/>
</dbReference>
<evidence type="ECO:0000256" key="6">
    <source>
        <dbReference type="PIRSR" id="PIRSR604808-1"/>
    </source>
</evidence>
<feature type="site" description="Important for catalytic activity" evidence="8">
    <location>
        <position position="238"/>
    </location>
</feature>
<feature type="binding site" evidence="7">
    <location>
        <position position="57"/>
    </location>
    <ligand>
        <name>Mg(2+)</name>
        <dbReference type="ChEBI" id="CHEBI:18420"/>
        <label>1</label>
    </ligand>
</feature>
<dbReference type="InterPro" id="IPR004808">
    <property type="entry name" value="AP_endonuc_1"/>
</dbReference>
<dbReference type="GO" id="GO:0003677">
    <property type="term" value="F:DNA binding"/>
    <property type="evidence" value="ECO:0007669"/>
    <property type="project" value="InterPro"/>
</dbReference>
<evidence type="ECO:0000256" key="8">
    <source>
        <dbReference type="PIRSR" id="PIRSR604808-3"/>
    </source>
</evidence>
<feature type="active site" description="Proton acceptor" evidence="6">
    <location>
        <position position="268"/>
    </location>
</feature>
<dbReference type="CDD" id="cd09086">
    <property type="entry name" value="ExoIII-like_AP-endo"/>
    <property type="match status" value="1"/>
</dbReference>
<evidence type="ECO:0000256" key="2">
    <source>
        <dbReference type="ARBA" id="ARBA00007092"/>
    </source>
</evidence>